<reference evidence="2" key="1">
    <citation type="submission" date="2021-01" db="EMBL/GenBank/DDBJ databases">
        <title>Whole genome shotgun sequence of Planosporangium flavigriseum NBRC 105377.</title>
        <authorList>
            <person name="Komaki H."/>
            <person name="Tamura T."/>
        </authorList>
    </citation>
    <scope>NUCLEOTIDE SEQUENCE</scope>
    <source>
        <strain evidence="2">NBRC 105377</strain>
    </source>
</reference>
<evidence type="ECO:0000259" key="1">
    <source>
        <dbReference type="PROSITE" id="PS50879"/>
    </source>
</evidence>
<dbReference type="EMBL" id="BONU01000007">
    <property type="protein sequence ID" value="GIG73200.1"/>
    <property type="molecule type" value="Genomic_DNA"/>
</dbReference>
<sequence length="280" mass="30403">MRLDEFTNALPLLPEALRHRAEALRPYLTLNRCERCRQISDAVNLALIAARYDEVASAAHQLEAADALAADHDRLAAGGCRAGVRGGDSARGRSLVTRWAHTDADLVAATDASWKGRYGGIAYVVSDGHFGLRGRTTSRLDPTGPSRALINELRAVEYLLSGFVTPPDRLTVLVDSLSALSYLHRWQAGDGTAMPAGYSLRPRIRAAQPTLVRLAELVPNLPGVTFQHIKGHAGHPLNEAADALSHMARRRLTEPFDLRGRAEDLVDAFLRDWHTAGAAA</sequence>
<name>A0A8J3LY15_9ACTN</name>
<dbReference type="Pfam" id="PF00075">
    <property type="entry name" value="RNase_H"/>
    <property type="match status" value="1"/>
</dbReference>
<dbReference type="SUPFAM" id="SSF53098">
    <property type="entry name" value="Ribonuclease H-like"/>
    <property type="match status" value="1"/>
</dbReference>
<dbReference type="RefSeq" id="WP_168071661.1">
    <property type="nucleotide sequence ID" value="NZ_BAAAQJ010000003.1"/>
</dbReference>
<protein>
    <recommendedName>
        <fullName evidence="1">RNase H type-1 domain-containing protein</fullName>
    </recommendedName>
</protein>
<evidence type="ECO:0000313" key="2">
    <source>
        <dbReference type="EMBL" id="GIG73200.1"/>
    </source>
</evidence>
<dbReference type="GO" id="GO:0003676">
    <property type="term" value="F:nucleic acid binding"/>
    <property type="evidence" value="ECO:0007669"/>
    <property type="project" value="InterPro"/>
</dbReference>
<dbReference type="InterPro" id="IPR012337">
    <property type="entry name" value="RNaseH-like_sf"/>
</dbReference>
<dbReference type="GO" id="GO:0004523">
    <property type="term" value="F:RNA-DNA hybrid ribonuclease activity"/>
    <property type="evidence" value="ECO:0007669"/>
    <property type="project" value="InterPro"/>
</dbReference>
<accession>A0A8J3LY15</accession>
<dbReference type="InterPro" id="IPR036397">
    <property type="entry name" value="RNaseH_sf"/>
</dbReference>
<proteinExistence type="predicted"/>
<dbReference type="PROSITE" id="PS50879">
    <property type="entry name" value="RNASE_H_1"/>
    <property type="match status" value="1"/>
</dbReference>
<dbReference type="InterPro" id="IPR002156">
    <property type="entry name" value="RNaseH_domain"/>
</dbReference>
<dbReference type="Proteomes" id="UP000653674">
    <property type="component" value="Unassembled WGS sequence"/>
</dbReference>
<gene>
    <name evidence="2" type="ORF">Pfl04_16040</name>
</gene>
<evidence type="ECO:0000313" key="3">
    <source>
        <dbReference type="Proteomes" id="UP000653674"/>
    </source>
</evidence>
<feature type="domain" description="RNase H type-1" evidence="1">
    <location>
        <begin position="102"/>
        <end position="250"/>
    </location>
</feature>
<comment type="caution">
    <text evidence="2">The sequence shown here is derived from an EMBL/GenBank/DDBJ whole genome shotgun (WGS) entry which is preliminary data.</text>
</comment>
<dbReference type="Gene3D" id="3.30.420.10">
    <property type="entry name" value="Ribonuclease H-like superfamily/Ribonuclease H"/>
    <property type="match status" value="1"/>
</dbReference>
<organism evidence="2 3">
    <name type="scientific">Planosporangium flavigriseum</name>
    <dbReference type="NCBI Taxonomy" id="373681"/>
    <lineage>
        <taxon>Bacteria</taxon>
        <taxon>Bacillati</taxon>
        <taxon>Actinomycetota</taxon>
        <taxon>Actinomycetes</taxon>
        <taxon>Micromonosporales</taxon>
        <taxon>Micromonosporaceae</taxon>
        <taxon>Planosporangium</taxon>
    </lineage>
</organism>
<dbReference type="AlphaFoldDB" id="A0A8J3LY15"/>
<keyword evidence="3" id="KW-1185">Reference proteome</keyword>